<dbReference type="KEGG" id="mamp:MAMA39_05110"/>
<dbReference type="InterPro" id="IPR029044">
    <property type="entry name" value="Nucleotide-diphossugar_trans"/>
</dbReference>
<organism evidence="2 3">
    <name type="scientific">Mycoplasma amphoriforme A39</name>
    <dbReference type="NCBI Taxonomy" id="572419"/>
    <lineage>
        <taxon>Bacteria</taxon>
        <taxon>Bacillati</taxon>
        <taxon>Mycoplasmatota</taxon>
        <taxon>Mollicutes</taxon>
        <taxon>Mycoplasmataceae</taxon>
        <taxon>Mycoplasma</taxon>
    </lineage>
</organism>
<dbReference type="InterPro" id="IPR050834">
    <property type="entry name" value="Glycosyltransf_2"/>
</dbReference>
<evidence type="ECO:0000313" key="2">
    <source>
        <dbReference type="EMBL" id="CDN40629.1"/>
    </source>
</evidence>
<dbReference type="Gene3D" id="3.90.550.10">
    <property type="entry name" value="Spore Coat Polysaccharide Biosynthesis Protein SpsA, Chain A"/>
    <property type="match status" value="1"/>
</dbReference>
<proteinExistence type="predicted"/>
<dbReference type="Pfam" id="PF00535">
    <property type="entry name" value="Glycos_transf_2"/>
    <property type="match status" value="1"/>
</dbReference>
<dbReference type="AlphaFoldDB" id="A0A292II61"/>
<dbReference type="Proteomes" id="UP000261764">
    <property type="component" value="Chromosome I"/>
</dbReference>
<gene>
    <name evidence="2" type="ORF">MAMA39_05110</name>
</gene>
<evidence type="ECO:0000259" key="1">
    <source>
        <dbReference type="Pfam" id="PF00535"/>
    </source>
</evidence>
<dbReference type="PANTHER" id="PTHR43685">
    <property type="entry name" value="GLYCOSYLTRANSFERASE"/>
    <property type="match status" value="1"/>
</dbReference>
<evidence type="ECO:0000313" key="3">
    <source>
        <dbReference type="Proteomes" id="UP000261764"/>
    </source>
</evidence>
<accession>A0A292II61</accession>
<dbReference type="EMBL" id="HG937516">
    <property type="protein sequence ID" value="CDN40629.1"/>
    <property type="molecule type" value="Genomic_DNA"/>
</dbReference>
<sequence length="328" mass="39235">MNPKFNSEITVLIPVYNSRQFVARTLDSVLKQTLKNFKVIIIDDCSSDDTYDYVCNYVKSDQRVIVRRNERNLGLGLTRKKLVQLVTTDFFIFIDDDDFLYPSALEKMLNKMKSSPDFDFVVSKSKFGFKFKNFFLSLPFMQQKYRPVSHPLKWYCDNWVYWWGTLFKTEFVKMQGDAVWWKDNRYEDVIPLCKLFINAKKIGFWNGYAIQYLRRKSSITSTNSASNVIANLRAIINIYAELFKLQKNKVNDLQWRQQMIDSKYSDLVLIFCLHYLIIKKIKQTAFFDKQLQQVKYLKNEYNATFITKKKWLSFLAKMIYHHVFKQLR</sequence>
<feature type="domain" description="Glycosyltransferase 2-like" evidence="1">
    <location>
        <begin position="10"/>
        <end position="123"/>
    </location>
</feature>
<reference evidence="2 3" key="1">
    <citation type="journal article" date="2015" name="Clin. Infect. Dis.">
        <title>Genomic Investigations unmask Mycoplasma amphoriforme, a new respiratory pathogen.</title>
        <authorList>
            <person name="Gillespie S.H."/>
            <person name="Ling C.L."/>
            <person name="Oravcova K."/>
            <person name="Pinheiro M."/>
            <person name="Wells L."/>
            <person name="Bryant J.M."/>
            <person name="McHugh T.D."/>
            <person name="Bebear C."/>
            <person name="Webster D."/>
            <person name="Harris S.R."/>
            <person name="Seth-Smith H.M."/>
            <person name="Thomson N.R."/>
        </authorList>
    </citation>
    <scope>NUCLEOTIDE SEQUENCE [LARGE SCALE GENOMIC DNA]</scope>
    <source>
        <strain evidence="2 3">A39</strain>
    </source>
</reference>
<dbReference type="SUPFAM" id="SSF53448">
    <property type="entry name" value="Nucleotide-diphospho-sugar transferases"/>
    <property type="match status" value="1"/>
</dbReference>
<dbReference type="RefSeq" id="WP_343251254.1">
    <property type="nucleotide sequence ID" value="NZ_HG937516.1"/>
</dbReference>
<protein>
    <recommendedName>
        <fullName evidence="1">Glycosyltransferase 2-like domain-containing protein</fullName>
    </recommendedName>
</protein>
<dbReference type="PANTHER" id="PTHR43685:SF2">
    <property type="entry name" value="GLYCOSYLTRANSFERASE 2-LIKE DOMAIN-CONTAINING PROTEIN"/>
    <property type="match status" value="1"/>
</dbReference>
<dbReference type="CDD" id="cd00761">
    <property type="entry name" value="Glyco_tranf_GTA_type"/>
    <property type="match status" value="1"/>
</dbReference>
<name>A0A292II61_9MOLU</name>
<keyword evidence="3" id="KW-1185">Reference proteome</keyword>
<dbReference type="InterPro" id="IPR001173">
    <property type="entry name" value="Glyco_trans_2-like"/>
</dbReference>